<proteinExistence type="predicted"/>
<reference evidence="1 2" key="1">
    <citation type="submission" date="2022-04" db="EMBL/GenBank/DDBJ databases">
        <title>Positive selection, recombination, and allopatry shape intraspecific diversity of widespread and dominant cyanobacteria.</title>
        <authorList>
            <person name="Wei J."/>
            <person name="Shu W."/>
            <person name="Hu C."/>
        </authorList>
    </citation>
    <scope>NUCLEOTIDE SEQUENCE [LARGE SCALE GENOMIC DNA]</scope>
    <source>
        <strain evidence="1 2">DQ-A4</strain>
    </source>
</reference>
<dbReference type="Proteomes" id="UP001482513">
    <property type="component" value="Unassembled WGS sequence"/>
</dbReference>
<comment type="caution">
    <text evidence="1">The sequence shown here is derived from an EMBL/GenBank/DDBJ whole genome shotgun (WGS) entry which is preliminary data.</text>
</comment>
<organism evidence="1 2">
    <name type="scientific">Leptolyngbya subtilissima DQ-A4</name>
    <dbReference type="NCBI Taxonomy" id="2933933"/>
    <lineage>
        <taxon>Bacteria</taxon>
        <taxon>Bacillati</taxon>
        <taxon>Cyanobacteriota</taxon>
        <taxon>Cyanophyceae</taxon>
        <taxon>Leptolyngbyales</taxon>
        <taxon>Leptolyngbyaceae</taxon>
        <taxon>Leptolyngbya group</taxon>
        <taxon>Leptolyngbya</taxon>
    </lineage>
</organism>
<dbReference type="RefSeq" id="WP_190701553.1">
    <property type="nucleotide sequence ID" value="NZ_JAMPKX010000003.1"/>
</dbReference>
<protein>
    <submittedName>
        <fullName evidence="1">Tetratricopeptide repeat protein</fullName>
    </submittedName>
</protein>
<evidence type="ECO:0000313" key="2">
    <source>
        <dbReference type="Proteomes" id="UP001482513"/>
    </source>
</evidence>
<evidence type="ECO:0000313" key="1">
    <source>
        <dbReference type="EMBL" id="MEP0947187.1"/>
    </source>
</evidence>
<gene>
    <name evidence="1" type="ORF">NC992_09920</name>
</gene>
<accession>A0ABV0K3A5</accession>
<dbReference type="EMBL" id="JAMPKX010000003">
    <property type="protein sequence ID" value="MEP0947187.1"/>
    <property type="molecule type" value="Genomic_DNA"/>
</dbReference>
<sequence length="339" mass="36528">MTFFLNHPAKSALRPRLLLAGLLGMALLVLPTPELAQAGVFDFLVGGRENRGGRASNRQQGGGVRSGRLVGGFDATVPYIITPRNTFQTSDQFTIRWNPVAGAERYTVRLWQWQDANGGRERVVWETTTPESSVLYEGDPPLAPELFYSVEVITDQGVSSDSDAGCAIAGFAVLFPETRSRLEADLASLNDLTLSPEEQALATAQIYLAYQMLNAAIDSLAAQAALVPTATLALALGDLYSFAGLNSLAAEQYTLALELAGDDNLWQAIALEGLGELEVVQNNLAAALPQLRQAQLSYALANNSTRANQLKRRIELLEKAQQLNIAPTDTPDLCTAPIQ</sequence>
<keyword evidence="2" id="KW-1185">Reference proteome</keyword>
<name>A0ABV0K3A5_9CYAN</name>